<keyword evidence="1" id="KW-0472">Membrane</keyword>
<organism evidence="2 3">
    <name type="scientific">Puccinia sorghi</name>
    <dbReference type="NCBI Taxonomy" id="27349"/>
    <lineage>
        <taxon>Eukaryota</taxon>
        <taxon>Fungi</taxon>
        <taxon>Dikarya</taxon>
        <taxon>Basidiomycota</taxon>
        <taxon>Pucciniomycotina</taxon>
        <taxon>Pucciniomycetes</taxon>
        <taxon>Pucciniales</taxon>
        <taxon>Pucciniaceae</taxon>
        <taxon>Puccinia</taxon>
    </lineage>
</organism>
<keyword evidence="1" id="KW-0812">Transmembrane</keyword>
<accession>A0A0L6UA65</accession>
<sequence length="150" mass="17766">EKAYDQIQSYQFLHSGINIVRDPLDEASIIAIIEWLMKLTSFSIKKISVLANFFNKGFFLVRAHCFLVGKSTYKNSHIREKKKRKYVQENEWIFFCFGAIFYFLFLLFFYLFIYFSGVAFQGQVEKQATIDYSVFGVRKALKMLWMPVTN</sequence>
<comment type="caution">
    <text evidence="2">The sequence shown here is derived from an EMBL/GenBank/DDBJ whole genome shotgun (WGS) entry which is preliminary data.</text>
</comment>
<gene>
    <name evidence="2" type="ORF">VP01_8123g2</name>
</gene>
<feature type="non-terminal residue" evidence="2">
    <location>
        <position position="1"/>
    </location>
</feature>
<dbReference type="Proteomes" id="UP000037035">
    <property type="component" value="Unassembled WGS sequence"/>
</dbReference>
<protein>
    <submittedName>
        <fullName evidence="2">Uncharacterized protein</fullName>
    </submittedName>
</protein>
<name>A0A0L6UA65_9BASI</name>
<evidence type="ECO:0000256" key="1">
    <source>
        <dbReference type="SAM" id="Phobius"/>
    </source>
</evidence>
<reference evidence="2 3" key="1">
    <citation type="submission" date="2015-08" db="EMBL/GenBank/DDBJ databases">
        <title>Next Generation Sequencing and Analysis of the Genome of Puccinia sorghi L Schw, the Causal Agent of Maize Common Rust.</title>
        <authorList>
            <person name="Rochi L."/>
            <person name="Burguener G."/>
            <person name="Darino M."/>
            <person name="Turjanski A."/>
            <person name="Kreff E."/>
            <person name="Dieguez M.J."/>
            <person name="Sacco F."/>
        </authorList>
    </citation>
    <scope>NUCLEOTIDE SEQUENCE [LARGE SCALE GENOMIC DNA]</scope>
    <source>
        <strain evidence="2 3">RO10H11247</strain>
    </source>
</reference>
<dbReference type="EMBL" id="LAVV01013631">
    <property type="protein sequence ID" value="KNZ45428.1"/>
    <property type="molecule type" value="Genomic_DNA"/>
</dbReference>
<evidence type="ECO:0000313" key="2">
    <source>
        <dbReference type="EMBL" id="KNZ45428.1"/>
    </source>
</evidence>
<keyword evidence="1" id="KW-1133">Transmembrane helix</keyword>
<keyword evidence="3" id="KW-1185">Reference proteome</keyword>
<evidence type="ECO:0000313" key="3">
    <source>
        <dbReference type="Proteomes" id="UP000037035"/>
    </source>
</evidence>
<dbReference type="AlphaFoldDB" id="A0A0L6UA65"/>
<proteinExistence type="predicted"/>
<dbReference type="VEuPathDB" id="FungiDB:VP01_8123g2"/>
<feature type="transmembrane region" description="Helical" evidence="1">
    <location>
        <begin position="92"/>
        <end position="115"/>
    </location>
</feature>